<proteinExistence type="inferred from homology"/>
<dbReference type="InterPro" id="IPR009543">
    <property type="entry name" value="VPS13_VAB"/>
</dbReference>
<dbReference type="AlphaFoldDB" id="A0A9N9KH88"/>
<evidence type="ECO:0000313" key="4">
    <source>
        <dbReference type="Proteomes" id="UP000789405"/>
    </source>
</evidence>
<organism evidence="3 4">
    <name type="scientific">Dentiscutata erythropus</name>
    <dbReference type="NCBI Taxonomy" id="1348616"/>
    <lineage>
        <taxon>Eukaryota</taxon>
        <taxon>Fungi</taxon>
        <taxon>Fungi incertae sedis</taxon>
        <taxon>Mucoromycota</taxon>
        <taxon>Glomeromycotina</taxon>
        <taxon>Glomeromycetes</taxon>
        <taxon>Diversisporales</taxon>
        <taxon>Gigasporaceae</taxon>
        <taxon>Dentiscutata</taxon>
    </lineage>
</organism>
<comment type="similarity">
    <text evidence="1">Belongs to the VPS13 family.</text>
</comment>
<evidence type="ECO:0000259" key="2">
    <source>
        <dbReference type="Pfam" id="PF25036"/>
    </source>
</evidence>
<feature type="non-terminal residue" evidence="3">
    <location>
        <position position="1"/>
    </location>
</feature>
<comment type="caution">
    <text evidence="3">The sequence shown here is derived from an EMBL/GenBank/DDBJ whole genome shotgun (WGS) entry which is preliminary data.</text>
</comment>
<dbReference type="GO" id="GO:0045324">
    <property type="term" value="P:late endosome to vacuole transport"/>
    <property type="evidence" value="ECO:0007669"/>
    <property type="project" value="TreeGrafter"/>
</dbReference>
<dbReference type="InterPro" id="IPR026847">
    <property type="entry name" value="VPS13"/>
</dbReference>
<dbReference type="Proteomes" id="UP000789405">
    <property type="component" value="Unassembled WGS sequence"/>
</dbReference>
<dbReference type="PANTHER" id="PTHR16166:SF93">
    <property type="entry name" value="INTERMEMBRANE LIPID TRANSFER PROTEIN VPS13"/>
    <property type="match status" value="1"/>
</dbReference>
<reference evidence="3" key="1">
    <citation type="submission" date="2021-06" db="EMBL/GenBank/DDBJ databases">
        <authorList>
            <person name="Kallberg Y."/>
            <person name="Tangrot J."/>
            <person name="Rosling A."/>
        </authorList>
    </citation>
    <scope>NUCLEOTIDE SEQUENCE</scope>
    <source>
        <strain evidence="3">MA453B</strain>
    </source>
</reference>
<keyword evidence="4" id="KW-1185">Reference proteome</keyword>
<dbReference type="OrthoDB" id="428159at2759"/>
<name>A0A9N9KH88_9GLOM</name>
<accession>A0A9N9KH88</accession>
<evidence type="ECO:0000256" key="1">
    <source>
        <dbReference type="ARBA" id="ARBA00006545"/>
    </source>
</evidence>
<dbReference type="GO" id="GO:0006623">
    <property type="term" value="P:protein targeting to vacuole"/>
    <property type="evidence" value="ECO:0007669"/>
    <property type="project" value="TreeGrafter"/>
</dbReference>
<dbReference type="GO" id="GO:0045053">
    <property type="term" value="P:protein retention in Golgi apparatus"/>
    <property type="evidence" value="ECO:0007669"/>
    <property type="project" value="TreeGrafter"/>
</dbReference>
<dbReference type="EMBL" id="CAJVPY010066116">
    <property type="protein sequence ID" value="CAG8825190.1"/>
    <property type="molecule type" value="Genomic_DNA"/>
</dbReference>
<gene>
    <name evidence="3" type="ORF">DERYTH_LOCUS27855</name>
</gene>
<dbReference type="Pfam" id="PF25036">
    <property type="entry name" value="VPS13_VAB"/>
    <property type="match status" value="1"/>
</dbReference>
<dbReference type="GO" id="GO:0007005">
    <property type="term" value="P:mitochondrion organization"/>
    <property type="evidence" value="ECO:0007669"/>
    <property type="project" value="TreeGrafter"/>
</dbReference>
<protein>
    <submittedName>
        <fullName evidence="3">16574_t:CDS:1</fullName>
    </submittedName>
</protein>
<evidence type="ECO:0000313" key="3">
    <source>
        <dbReference type="EMBL" id="CAG8825190.1"/>
    </source>
</evidence>
<sequence>TTSIDLIRTEILLEDATVFVIFNKEEGKWPFRIENFSDVEVSFYQQDVVNRDFFGNNSQSSSTKRYALKPGNKIPYSWDYPALKEKRLVLNISNHERVVNIQEIGSLMPFKYPYNNEYRILSIEVIADGPTQVLLLTNYNQSESVFRPRTPSISS</sequence>
<feature type="non-terminal residue" evidence="3">
    <location>
        <position position="155"/>
    </location>
</feature>
<dbReference type="PANTHER" id="PTHR16166">
    <property type="entry name" value="VACUOLAR PROTEIN SORTING-ASSOCIATED PROTEIN VPS13"/>
    <property type="match status" value="1"/>
</dbReference>
<feature type="domain" description="Vacuolar protein sorting-associated protein 13 VPS13 adaptor binding" evidence="2">
    <location>
        <begin position="5"/>
        <end position="84"/>
    </location>
</feature>